<gene>
    <name evidence="3" type="ORF">K469DRAFT_373173</name>
</gene>
<dbReference type="AlphaFoldDB" id="A0A6A6ELC3"/>
<protein>
    <submittedName>
        <fullName evidence="3">Uncharacterized protein</fullName>
    </submittedName>
</protein>
<reference evidence="3" key="1">
    <citation type="journal article" date="2020" name="Stud. Mycol.">
        <title>101 Dothideomycetes genomes: a test case for predicting lifestyles and emergence of pathogens.</title>
        <authorList>
            <person name="Haridas S."/>
            <person name="Albert R."/>
            <person name="Binder M."/>
            <person name="Bloem J."/>
            <person name="Labutti K."/>
            <person name="Salamov A."/>
            <person name="Andreopoulos B."/>
            <person name="Baker S."/>
            <person name="Barry K."/>
            <person name="Bills G."/>
            <person name="Bluhm B."/>
            <person name="Cannon C."/>
            <person name="Castanera R."/>
            <person name="Culley D."/>
            <person name="Daum C."/>
            <person name="Ezra D."/>
            <person name="Gonzalez J."/>
            <person name="Henrissat B."/>
            <person name="Kuo A."/>
            <person name="Liang C."/>
            <person name="Lipzen A."/>
            <person name="Lutzoni F."/>
            <person name="Magnuson J."/>
            <person name="Mondo S."/>
            <person name="Nolan M."/>
            <person name="Ohm R."/>
            <person name="Pangilinan J."/>
            <person name="Park H.-J."/>
            <person name="Ramirez L."/>
            <person name="Alfaro M."/>
            <person name="Sun H."/>
            <person name="Tritt A."/>
            <person name="Yoshinaga Y."/>
            <person name="Zwiers L.-H."/>
            <person name="Turgeon B."/>
            <person name="Goodwin S."/>
            <person name="Spatafora J."/>
            <person name="Crous P."/>
            <person name="Grigoriev I."/>
        </authorList>
    </citation>
    <scope>NUCLEOTIDE SEQUENCE</scope>
    <source>
        <strain evidence="3">CBS 207.26</strain>
    </source>
</reference>
<proteinExistence type="predicted"/>
<evidence type="ECO:0000256" key="1">
    <source>
        <dbReference type="SAM" id="MobiDB-lite"/>
    </source>
</evidence>
<sequence length="66" mass="7174">MLCKMKSKLHILLIITIATSLNTTNFPHAILSLSFTVTTPNPNHTATLTSPHLTAQHNTSIHPSSN</sequence>
<organism evidence="3 4">
    <name type="scientific">Zopfia rhizophila CBS 207.26</name>
    <dbReference type="NCBI Taxonomy" id="1314779"/>
    <lineage>
        <taxon>Eukaryota</taxon>
        <taxon>Fungi</taxon>
        <taxon>Dikarya</taxon>
        <taxon>Ascomycota</taxon>
        <taxon>Pezizomycotina</taxon>
        <taxon>Dothideomycetes</taxon>
        <taxon>Dothideomycetes incertae sedis</taxon>
        <taxon>Zopfiaceae</taxon>
        <taxon>Zopfia</taxon>
    </lineage>
</organism>
<evidence type="ECO:0000313" key="4">
    <source>
        <dbReference type="Proteomes" id="UP000800200"/>
    </source>
</evidence>
<keyword evidence="4" id="KW-1185">Reference proteome</keyword>
<evidence type="ECO:0000313" key="3">
    <source>
        <dbReference type="EMBL" id="KAF2191519.1"/>
    </source>
</evidence>
<dbReference type="EMBL" id="ML994617">
    <property type="protein sequence ID" value="KAF2191519.1"/>
    <property type="molecule type" value="Genomic_DNA"/>
</dbReference>
<keyword evidence="2" id="KW-0732">Signal</keyword>
<feature type="chain" id="PRO_5025540948" evidence="2">
    <location>
        <begin position="21"/>
        <end position="66"/>
    </location>
</feature>
<accession>A0A6A6ELC3</accession>
<evidence type="ECO:0000256" key="2">
    <source>
        <dbReference type="SAM" id="SignalP"/>
    </source>
</evidence>
<feature type="region of interest" description="Disordered" evidence="1">
    <location>
        <begin position="44"/>
        <end position="66"/>
    </location>
</feature>
<name>A0A6A6ELC3_9PEZI</name>
<dbReference type="Proteomes" id="UP000800200">
    <property type="component" value="Unassembled WGS sequence"/>
</dbReference>
<feature type="signal peptide" evidence="2">
    <location>
        <begin position="1"/>
        <end position="20"/>
    </location>
</feature>